<gene>
    <name evidence="5" type="ORF">CEP51_002384</name>
</gene>
<evidence type="ECO:0000313" key="6">
    <source>
        <dbReference type="Proteomes" id="UP000287972"/>
    </source>
</evidence>
<dbReference type="PANTHER" id="PTHR24198">
    <property type="entry name" value="ANKYRIN REPEAT AND PROTEIN KINASE DOMAIN-CONTAINING PROTEIN"/>
    <property type="match status" value="1"/>
</dbReference>
<feature type="repeat" description="ANK" evidence="3">
    <location>
        <begin position="24"/>
        <end position="50"/>
    </location>
</feature>
<dbReference type="AlphaFoldDB" id="A0A428SBT4"/>
<dbReference type="SUPFAM" id="SSF48403">
    <property type="entry name" value="Ankyrin repeat"/>
    <property type="match status" value="2"/>
</dbReference>
<feature type="compositionally biased region" description="Acidic residues" evidence="4">
    <location>
        <begin position="119"/>
        <end position="130"/>
    </location>
</feature>
<keyword evidence="2 3" id="KW-0040">ANK repeat</keyword>
<keyword evidence="1" id="KW-0677">Repeat</keyword>
<protein>
    <submittedName>
        <fullName evidence="5">Uncharacterized protein</fullName>
    </submittedName>
</protein>
<name>A0A428SBT4_9HYPO</name>
<dbReference type="InterPro" id="IPR036770">
    <property type="entry name" value="Ankyrin_rpt-contain_sf"/>
</dbReference>
<evidence type="ECO:0000256" key="1">
    <source>
        <dbReference type="ARBA" id="ARBA00022737"/>
    </source>
</evidence>
<evidence type="ECO:0000313" key="5">
    <source>
        <dbReference type="EMBL" id="RSL87222.1"/>
    </source>
</evidence>
<dbReference type="SMART" id="SM00248">
    <property type="entry name" value="ANK"/>
    <property type="match status" value="7"/>
</dbReference>
<evidence type="ECO:0000256" key="4">
    <source>
        <dbReference type="SAM" id="MobiDB-lite"/>
    </source>
</evidence>
<organism evidence="5 6">
    <name type="scientific">Fusarium floridanum</name>
    <dbReference type="NCBI Taxonomy" id="1325733"/>
    <lineage>
        <taxon>Eukaryota</taxon>
        <taxon>Fungi</taxon>
        <taxon>Dikarya</taxon>
        <taxon>Ascomycota</taxon>
        <taxon>Pezizomycotina</taxon>
        <taxon>Sordariomycetes</taxon>
        <taxon>Hypocreomycetidae</taxon>
        <taxon>Hypocreales</taxon>
        <taxon>Nectriaceae</taxon>
        <taxon>Fusarium</taxon>
        <taxon>Fusarium solani species complex</taxon>
    </lineage>
</organism>
<evidence type="ECO:0000256" key="3">
    <source>
        <dbReference type="PROSITE-ProRule" id="PRU00023"/>
    </source>
</evidence>
<proteinExistence type="predicted"/>
<feature type="region of interest" description="Disordered" evidence="4">
    <location>
        <begin position="93"/>
        <end position="130"/>
    </location>
</feature>
<sequence>MKGHKRIVKLLLESGVTFFPGGGSYESVLQAAAFHGHIDTVEILLDAGADDSTGGHSKDVLHAAIEGGHADIVLLLLTRGFAHRPCDRLRGREQWPARSSGPGDLLREASPERVAREDSEYDEDEDEDEDLEAVMPLTDLEAVFEADQHPWARDQMAKPNERDVVDLILNQVDALDLGDHPVEKAAVVAVKQGHYSVLELLLKHLATRTPITECLKSLFDAAHQSKTPESLGAEQVFAIASQYCTSIELDKFRAETFTMAQRYEASDELTPRSVAQDIRSACTNGNLDELLTIIGSKHVGQLKPEQLVKELHRCAMCGHSSLFKSLFEFLFNSGCLDDMTKVSDSCLVGAAANGHLDIIKLLISLRETTPFSDMTIRGALVNACERGHAHVVQYLVRNMSANANELAIDYLVGLLSEFPFEVDIWRPSRSSSKDTGSSLPTISPLQAALRGFTPASCGYTRNGNMQRNIKPQPDPNQIVKMLLDLGANADELGGQQMYPIQAAAEFCPPSVAKQLIEAGVDVNLAVGEDSAIFKATGRELSSGEVLRMLVDAGAKLPNE</sequence>
<dbReference type="PROSITE" id="PS50297">
    <property type="entry name" value="ANK_REP_REGION"/>
    <property type="match status" value="1"/>
</dbReference>
<feature type="compositionally biased region" description="Basic and acidic residues" evidence="4">
    <location>
        <begin position="105"/>
        <end position="118"/>
    </location>
</feature>
<dbReference type="PANTHER" id="PTHR24198:SF194">
    <property type="entry name" value="INVERSIN-A"/>
    <property type="match status" value="1"/>
</dbReference>
<dbReference type="Proteomes" id="UP000287972">
    <property type="component" value="Unassembled WGS sequence"/>
</dbReference>
<comment type="caution">
    <text evidence="5">The sequence shown here is derived from an EMBL/GenBank/DDBJ whole genome shotgun (WGS) entry which is preliminary data.</text>
</comment>
<accession>A0A428SBT4</accession>
<dbReference type="EMBL" id="NKCL01000034">
    <property type="protein sequence ID" value="RSL87222.1"/>
    <property type="molecule type" value="Genomic_DNA"/>
</dbReference>
<keyword evidence="6" id="KW-1185">Reference proteome</keyword>
<dbReference type="InterPro" id="IPR002110">
    <property type="entry name" value="Ankyrin_rpt"/>
</dbReference>
<reference evidence="5 6" key="1">
    <citation type="submission" date="2017-06" db="EMBL/GenBank/DDBJ databases">
        <title>Comparative genomic analysis of Ambrosia Fusariam Clade fungi.</title>
        <authorList>
            <person name="Stajich J.E."/>
            <person name="Carrillo J."/>
            <person name="Kijimoto T."/>
            <person name="Eskalen A."/>
            <person name="O'Donnell K."/>
            <person name="Kasson M."/>
        </authorList>
    </citation>
    <scope>NUCLEOTIDE SEQUENCE [LARGE SCALE GENOMIC DNA]</scope>
    <source>
        <strain evidence="5 6">NRRL62606</strain>
    </source>
</reference>
<evidence type="ECO:0000256" key="2">
    <source>
        <dbReference type="ARBA" id="ARBA00023043"/>
    </source>
</evidence>
<dbReference type="PROSITE" id="PS50088">
    <property type="entry name" value="ANK_REPEAT"/>
    <property type="match status" value="1"/>
</dbReference>
<dbReference type="Pfam" id="PF12796">
    <property type="entry name" value="Ank_2"/>
    <property type="match status" value="2"/>
</dbReference>
<dbReference type="Gene3D" id="1.25.40.20">
    <property type="entry name" value="Ankyrin repeat-containing domain"/>
    <property type="match status" value="3"/>
</dbReference>